<keyword evidence="2" id="KW-1185">Reference proteome</keyword>
<evidence type="ECO:0000313" key="1">
    <source>
        <dbReference type="EMBL" id="SHN34014.1"/>
    </source>
</evidence>
<accession>A0A1M7QQW4</accession>
<protein>
    <submittedName>
        <fullName evidence="1">Uncharacterized protein</fullName>
    </submittedName>
</protein>
<dbReference type="EMBL" id="FRCS01000005">
    <property type="protein sequence ID" value="SHN34014.1"/>
    <property type="molecule type" value="Genomic_DNA"/>
</dbReference>
<evidence type="ECO:0000313" key="2">
    <source>
        <dbReference type="Proteomes" id="UP000184440"/>
    </source>
</evidence>
<name>A0A1M7QQW4_9ACTN</name>
<dbReference type="STRING" id="134849.SAMN05443668_105209"/>
<gene>
    <name evidence="1" type="ORF">SAMN05443668_105209</name>
</gene>
<reference evidence="1 2" key="1">
    <citation type="submission" date="2016-11" db="EMBL/GenBank/DDBJ databases">
        <authorList>
            <person name="Jaros S."/>
            <person name="Januszkiewicz K."/>
            <person name="Wedrychowicz H."/>
        </authorList>
    </citation>
    <scope>NUCLEOTIDE SEQUENCE [LARGE SCALE GENOMIC DNA]</scope>
    <source>
        <strain evidence="1 2">DSM 46144</strain>
    </source>
</reference>
<proteinExistence type="predicted"/>
<organism evidence="1 2">
    <name type="scientific">Cryptosporangium aurantiacum</name>
    <dbReference type="NCBI Taxonomy" id="134849"/>
    <lineage>
        <taxon>Bacteria</taxon>
        <taxon>Bacillati</taxon>
        <taxon>Actinomycetota</taxon>
        <taxon>Actinomycetes</taxon>
        <taxon>Cryptosporangiales</taxon>
        <taxon>Cryptosporangiaceae</taxon>
        <taxon>Cryptosporangium</taxon>
    </lineage>
</organism>
<dbReference type="AlphaFoldDB" id="A0A1M7QQW4"/>
<sequence>MPPLAEGDAMDWLREQYHRAEAQRAEAAQNERAAFHAWQEAMAVYDAANDATTDAWTVLREATSTEHDT</sequence>
<dbReference type="Proteomes" id="UP000184440">
    <property type="component" value="Unassembled WGS sequence"/>
</dbReference>